<comment type="catalytic activity">
    <reaction evidence="1">
        <text>ATP + protein L-histidine = ADP + protein N-phospho-L-histidine.</text>
        <dbReference type="EC" id="2.7.13.3"/>
    </reaction>
</comment>
<evidence type="ECO:0000256" key="2">
    <source>
        <dbReference type="ARBA" id="ARBA00012438"/>
    </source>
</evidence>
<keyword evidence="9" id="KW-1133">Transmembrane helix</keyword>
<comment type="caution">
    <text evidence="11">The sequence shown here is derived from an EMBL/GenBank/DDBJ whole genome shotgun (WGS) entry which is preliminary data.</text>
</comment>
<feature type="transmembrane region" description="Helical" evidence="9">
    <location>
        <begin position="217"/>
        <end position="242"/>
    </location>
</feature>
<dbReference type="InterPro" id="IPR011712">
    <property type="entry name" value="Sig_transdc_His_kin_sub3_dim/P"/>
</dbReference>
<dbReference type="InterPro" id="IPR003594">
    <property type="entry name" value="HATPase_dom"/>
</dbReference>
<dbReference type="Pfam" id="PF07695">
    <property type="entry name" value="7TMR-DISM_7TM"/>
    <property type="match status" value="1"/>
</dbReference>
<evidence type="ECO:0000313" key="11">
    <source>
        <dbReference type="EMBL" id="NGP88359.1"/>
    </source>
</evidence>
<evidence type="ECO:0000256" key="3">
    <source>
        <dbReference type="ARBA" id="ARBA00022553"/>
    </source>
</evidence>
<keyword evidence="9" id="KW-0812">Transmembrane</keyword>
<dbReference type="PANTHER" id="PTHR24421:SF10">
    <property type="entry name" value="NITRATE_NITRITE SENSOR PROTEIN NARQ"/>
    <property type="match status" value="1"/>
</dbReference>
<dbReference type="EMBL" id="JAALLS010000009">
    <property type="protein sequence ID" value="NGP88359.1"/>
    <property type="molecule type" value="Genomic_DNA"/>
</dbReference>
<feature type="domain" description="Histidine kinase" evidence="10">
    <location>
        <begin position="432"/>
        <end position="616"/>
    </location>
</feature>
<keyword evidence="5" id="KW-0547">Nucleotide-binding</keyword>
<organism evidence="11 12">
    <name type="scientific">Fodinibius halophilus</name>
    <dbReference type="NCBI Taxonomy" id="1736908"/>
    <lineage>
        <taxon>Bacteria</taxon>
        <taxon>Pseudomonadati</taxon>
        <taxon>Balneolota</taxon>
        <taxon>Balneolia</taxon>
        <taxon>Balneolales</taxon>
        <taxon>Balneolaceae</taxon>
        <taxon>Fodinibius</taxon>
    </lineage>
</organism>
<keyword evidence="3" id="KW-0597">Phosphoprotein</keyword>
<keyword evidence="8" id="KW-0902">Two-component regulatory system</keyword>
<evidence type="ECO:0000256" key="5">
    <source>
        <dbReference type="ARBA" id="ARBA00022741"/>
    </source>
</evidence>
<keyword evidence="12" id="KW-1185">Reference proteome</keyword>
<evidence type="ECO:0000256" key="1">
    <source>
        <dbReference type="ARBA" id="ARBA00000085"/>
    </source>
</evidence>
<keyword evidence="9" id="KW-0472">Membrane</keyword>
<proteinExistence type="predicted"/>
<accession>A0A6M1T2U2</accession>
<evidence type="ECO:0000256" key="8">
    <source>
        <dbReference type="ARBA" id="ARBA00023012"/>
    </source>
</evidence>
<dbReference type="Pfam" id="PF07730">
    <property type="entry name" value="HisKA_3"/>
    <property type="match status" value="1"/>
</dbReference>
<dbReference type="PROSITE" id="PS50109">
    <property type="entry name" value="HIS_KIN"/>
    <property type="match status" value="1"/>
</dbReference>
<dbReference type="InterPro" id="IPR011623">
    <property type="entry name" value="7TMR_DISM_rcpt_extracell_dom1"/>
</dbReference>
<dbReference type="AlphaFoldDB" id="A0A6M1T2U2"/>
<dbReference type="RefSeq" id="WP_165268009.1">
    <property type="nucleotide sequence ID" value="NZ_JAALLS010000009.1"/>
</dbReference>
<evidence type="ECO:0000256" key="9">
    <source>
        <dbReference type="SAM" id="Phobius"/>
    </source>
</evidence>
<dbReference type="Gene3D" id="2.60.40.2380">
    <property type="match status" value="1"/>
</dbReference>
<evidence type="ECO:0000259" key="10">
    <source>
        <dbReference type="PROSITE" id="PS50109"/>
    </source>
</evidence>
<protein>
    <recommendedName>
        <fullName evidence="2">histidine kinase</fullName>
        <ecNumber evidence="2">2.7.13.3</ecNumber>
    </recommendedName>
</protein>
<feature type="transmembrane region" description="Helical" evidence="9">
    <location>
        <begin position="254"/>
        <end position="272"/>
    </location>
</feature>
<evidence type="ECO:0000256" key="4">
    <source>
        <dbReference type="ARBA" id="ARBA00022679"/>
    </source>
</evidence>
<feature type="transmembrane region" description="Helical" evidence="9">
    <location>
        <begin position="284"/>
        <end position="304"/>
    </location>
</feature>
<dbReference type="GO" id="GO:0046983">
    <property type="term" value="F:protein dimerization activity"/>
    <property type="evidence" value="ECO:0007669"/>
    <property type="project" value="InterPro"/>
</dbReference>
<keyword evidence="7" id="KW-0067">ATP-binding</keyword>
<dbReference type="InterPro" id="IPR011622">
    <property type="entry name" value="7TMR_DISM_rcpt_extracell_dom2"/>
</dbReference>
<feature type="transmembrane region" description="Helical" evidence="9">
    <location>
        <begin position="310"/>
        <end position="329"/>
    </location>
</feature>
<dbReference type="GO" id="GO:0000155">
    <property type="term" value="F:phosphorelay sensor kinase activity"/>
    <property type="evidence" value="ECO:0007669"/>
    <property type="project" value="InterPro"/>
</dbReference>
<dbReference type="PANTHER" id="PTHR24421">
    <property type="entry name" value="NITRATE/NITRITE SENSOR PROTEIN NARX-RELATED"/>
    <property type="match status" value="1"/>
</dbReference>
<dbReference type="CDD" id="cd16917">
    <property type="entry name" value="HATPase_UhpB-NarQ-NarX-like"/>
    <property type="match status" value="1"/>
</dbReference>
<sequence>MDWSNRALWGWVVLFFIVCGQATAQQLPTLQLTDTVSGQQITDSVAIFHTKHRLEPEQAWKQLQDSGRTQFRDFGFTDHRYWVGMQLVNHTDSDQWVLEIENPHIDYITLYAKSPETGEWKEVEQTGDNLPYYNREISHYNPALPVNLSEESELDLLIMLYKRHSSLNFNLRLWERTNFGQQQQVRYTLYGGYFGILILVMTALSLMFFFTRKQVYLWYLFYILVTSFYILADTGLAHQFIYPGSATIPHYSRMVLTYGFLFTFIPFTQHYFSTSATLPTCHRIFNILLGITFLHFLIFTTWFLVGDVNAILALLTKNIIILICLLFLLYHGFIQLRVKQILATFYLAAFSAMLLSAVYKAISQFGLVPRVVYPLTPLQIGFLTETIILSAALGWEIRQINRKQIRFRSRINKLQNEKLRAYVDGVEQERHRIARDLHDSVGARLSHLKRLAERDKPNEKNGLPSQIKNILEEVRNISHRLAPPGLQLTSLEQNIKKLVHDFNSTSSIRYRLQILDLPNDLTDKLANHTYRLIQEGINNIEKHSQADNADIQLIWHNDKLVLTIEDDGVGLPPDQTNDGIGFQNLEYRTKQMGGSIEISSTPSKGVHLLIILPTNQ</sequence>
<dbReference type="Gene3D" id="3.30.565.10">
    <property type="entry name" value="Histidine kinase-like ATPase, C-terminal domain"/>
    <property type="match status" value="1"/>
</dbReference>
<dbReference type="Pfam" id="PF07696">
    <property type="entry name" value="7TMR-DISMED2"/>
    <property type="match status" value="1"/>
</dbReference>
<dbReference type="GO" id="GO:0005524">
    <property type="term" value="F:ATP binding"/>
    <property type="evidence" value="ECO:0007669"/>
    <property type="project" value="UniProtKB-KW"/>
</dbReference>
<feature type="transmembrane region" description="Helical" evidence="9">
    <location>
        <begin position="371"/>
        <end position="395"/>
    </location>
</feature>
<keyword evidence="4" id="KW-0808">Transferase</keyword>
<dbReference type="GO" id="GO:0016020">
    <property type="term" value="C:membrane"/>
    <property type="evidence" value="ECO:0007669"/>
    <property type="project" value="InterPro"/>
</dbReference>
<name>A0A6M1T2U2_9BACT</name>
<dbReference type="Proteomes" id="UP000479132">
    <property type="component" value="Unassembled WGS sequence"/>
</dbReference>
<dbReference type="InterPro" id="IPR050482">
    <property type="entry name" value="Sensor_HK_TwoCompSys"/>
</dbReference>
<feature type="transmembrane region" description="Helical" evidence="9">
    <location>
        <begin position="341"/>
        <end position="359"/>
    </location>
</feature>
<evidence type="ECO:0000313" key="12">
    <source>
        <dbReference type="Proteomes" id="UP000479132"/>
    </source>
</evidence>
<keyword evidence="6" id="KW-0418">Kinase</keyword>
<gene>
    <name evidence="11" type="ORF">G3569_08320</name>
</gene>
<dbReference type="InterPro" id="IPR005467">
    <property type="entry name" value="His_kinase_dom"/>
</dbReference>
<dbReference type="Gene3D" id="1.20.5.1930">
    <property type="match status" value="1"/>
</dbReference>
<dbReference type="Pfam" id="PF02518">
    <property type="entry name" value="HATPase_c"/>
    <property type="match status" value="1"/>
</dbReference>
<feature type="transmembrane region" description="Helical" evidence="9">
    <location>
        <begin position="187"/>
        <end position="210"/>
    </location>
</feature>
<dbReference type="SUPFAM" id="SSF55874">
    <property type="entry name" value="ATPase domain of HSP90 chaperone/DNA topoisomerase II/histidine kinase"/>
    <property type="match status" value="1"/>
</dbReference>
<dbReference type="EC" id="2.7.13.3" evidence="2"/>
<reference evidence="11 12" key="1">
    <citation type="submission" date="2020-02" db="EMBL/GenBank/DDBJ databases">
        <title>Aliifodinibius halophilus 2W32, complete genome.</title>
        <authorList>
            <person name="Li Y."/>
            <person name="Wu S."/>
        </authorList>
    </citation>
    <scope>NUCLEOTIDE SEQUENCE [LARGE SCALE GENOMIC DNA]</scope>
    <source>
        <strain evidence="11 12">2W32</strain>
    </source>
</reference>
<evidence type="ECO:0000256" key="6">
    <source>
        <dbReference type="ARBA" id="ARBA00022777"/>
    </source>
</evidence>
<dbReference type="InterPro" id="IPR036890">
    <property type="entry name" value="HATPase_C_sf"/>
</dbReference>
<evidence type="ECO:0000256" key="7">
    <source>
        <dbReference type="ARBA" id="ARBA00022840"/>
    </source>
</evidence>